<evidence type="ECO:0000313" key="1">
    <source>
        <dbReference type="EMBL" id="KAK5634240.1"/>
    </source>
</evidence>
<dbReference type="AlphaFoldDB" id="A0AAN7UKH4"/>
<dbReference type="Pfam" id="PF05705">
    <property type="entry name" value="DUF829"/>
    <property type="match status" value="1"/>
</dbReference>
<evidence type="ECO:0008006" key="3">
    <source>
        <dbReference type="Google" id="ProtNLM"/>
    </source>
</evidence>
<dbReference type="InterPro" id="IPR008547">
    <property type="entry name" value="DUF829_TMEM53"/>
</dbReference>
<reference evidence="1 2" key="1">
    <citation type="submission" date="2023-10" db="EMBL/GenBank/DDBJ databases">
        <title>Draft genome sequence of Xylaria bambusicola isolate GMP-LS, the root and basal stem rot pathogen of sugarcane in Indonesia.</title>
        <authorList>
            <person name="Selvaraj P."/>
            <person name="Muralishankar V."/>
            <person name="Muruganantham S."/>
            <person name="Sp S."/>
            <person name="Haryani S."/>
            <person name="Lau K.J.X."/>
            <person name="Naqvi N.I."/>
        </authorList>
    </citation>
    <scope>NUCLEOTIDE SEQUENCE [LARGE SCALE GENOMIC DNA]</scope>
    <source>
        <strain evidence="1">GMP-LS</strain>
    </source>
</reference>
<dbReference type="EMBL" id="JAWHQM010000039">
    <property type="protein sequence ID" value="KAK5634240.1"/>
    <property type="molecule type" value="Genomic_DNA"/>
</dbReference>
<evidence type="ECO:0000313" key="2">
    <source>
        <dbReference type="Proteomes" id="UP001305414"/>
    </source>
</evidence>
<comment type="caution">
    <text evidence="1">The sequence shown here is derived from an EMBL/GenBank/DDBJ whole genome shotgun (WGS) entry which is preliminary data.</text>
</comment>
<sequence>MASAVAAPAAEARPLAFMETLDPLVSFYRPPDASSTSLSGSVDHQARLIIIASWTGARDVHIAKYIAKYQALYPAAQILLLKSTTRHIMRPSLIGPSMKHAASVVRTIFQTPISSSSPDLLIHMFSNGGSSSIANLYEQYAALAGPNDDKRLPSHVTVFDSCPGDYSIPRAVTFLSVGLPPFQQLISAPIFYAWAALWSVSIALGLMPDWLSHWGKTHNDTNNMAEMRRVYIYSPSDALINYKVVEAHAVEAKAKGFSILLERYEGSAHVAHVRKDDTRYWKIVRRLMEGSDMYD</sequence>
<organism evidence="1 2">
    <name type="scientific">Xylaria bambusicola</name>
    <dbReference type="NCBI Taxonomy" id="326684"/>
    <lineage>
        <taxon>Eukaryota</taxon>
        <taxon>Fungi</taxon>
        <taxon>Dikarya</taxon>
        <taxon>Ascomycota</taxon>
        <taxon>Pezizomycotina</taxon>
        <taxon>Sordariomycetes</taxon>
        <taxon>Xylariomycetidae</taxon>
        <taxon>Xylariales</taxon>
        <taxon>Xylariaceae</taxon>
        <taxon>Xylaria</taxon>
    </lineage>
</organism>
<dbReference type="Proteomes" id="UP001305414">
    <property type="component" value="Unassembled WGS sequence"/>
</dbReference>
<proteinExistence type="predicted"/>
<keyword evidence="2" id="KW-1185">Reference proteome</keyword>
<protein>
    <recommendedName>
        <fullName evidence="3">Indole-diterpene biosynthesis protein PaxU</fullName>
    </recommendedName>
</protein>
<gene>
    <name evidence="1" type="ORF">RRF57_009954</name>
</gene>
<accession>A0AAN7UKH4</accession>
<name>A0AAN7UKH4_9PEZI</name>
<dbReference type="PANTHER" id="PTHR12265:SF40">
    <property type="entry name" value="DUF829-DOMAIN-CONTAINING PROTEIN"/>
    <property type="match status" value="1"/>
</dbReference>
<dbReference type="PANTHER" id="PTHR12265">
    <property type="entry name" value="TRANSMEMBRANE PROTEIN 53"/>
    <property type="match status" value="1"/>
</dbReference>